<reference evidence="1 2" key="1">
    <citation type="submission" date="2023-09" db="EMBL/GenBank/DDBJ databases">
        <authorList>
            <person name="Zhai L."/>
        </authorList>
    </citation>
    <scope>NUCLEOTIDE SEQUENCE [LARGE SCALE GENOMIC DNA]</scope>
    <source>
        <strain evidence="1 2">5 N-1</strain>
    </source>
</reference>
<name>A0ABU1EF76_9CLOT</name>
<comment type="caution">
    <text evidence="1">The sequence shown here is derived from an EMBL/GenBank/DDBJ whole genome shotgun (WGS) entry which is preliminary data.</text>
</comment>
<accession>A0ABU1EF76</accession>
<keyword evidence="2" id="KW-1185">Reference proteome</keyword>
<evidence type="ECO:0000313" key="2">
    <source>
        <dbReference type="Proteomes" id="UP001256646"/>
    </source>
</evidence>
<proteinExistence type="predicted"/>
<evidence type="ECO:0000313" key="1">
    <source>
        <dbReference type="EMBL" id="MDR5587036.1"/>
    </source>
</evidence>
<sequence length="1005" mass="118188">MSKFKENNFLNTVFSFLKSKEDKVDQIELNDSVDSINCPIKNTKTLNRVWKKDYNPLRSIVLWGWDNNNNPSFLILYGKHEFKNTQSDGESVTSILEDEVKYSSYAIFNGCEGHLPSFESVKIIQEDGYYNRNKDEEFPRMYYKNGVDYSWYWKRDENYLVNEFKNLEEENKIVLPYFKEISYEDCVKNVQAKNISFLNFRLANHPNEVLNLDEEYHKYYLVIYDMFSNKNIYMRKKRLSQLIESNPPKEIYNLLLKLGSTEMISGLFLEFARYNNSLLIEEAKNILKSNINWGGENYTKGVKRCVTIYVNTITEELRQKRESFIRTHLSEMDLHLIHINGKDIPSNKVLEGAHYRKYAAQELLKEYYGRYDYEKGEWVESRSPQRYKEGIYTDGVMLNTIEFKNTIQEAEAYGLADVIGKIAYYLDSPRLTYYFKGTGKGKELKYFKRYVRKIMDSYAKNDEEKFIIAMKSLLTSYTKHDYVCKFKGNFQFNDFIKYYLYNDFKEKPPIGWDNWQARSEWMQNDQLMKLQGRYEFVKEIWDNHLDDVLYIAINSNINPIFKACYYILKDSERTNELINNMSYKELSDLTLVSYEPLANMFMNILTEKLNKLDEFDSKLMIDLINSKNENVHELAISFFERTNGKFKSSDIVNFMFLNDLDNWINLFKESILSLNEKEYLNFVKEIIDNSDRFRKTNVTLSKEIRDLLSLSVNKLKGISNNEKMNLISYVISSIFEKSSMPEWTEIFVEEAIFSLSYKELENLLNGVNIKDTQKAISERNRQVVSLLESIKNNEIPKDSQLVSILESATAQMIKILFGIIERNSEALSKRFSTLLIMFESDITILNKKAEEIFENMINEEQKKLHGIIIDSPVNKVYLFGIKKLKEIYGDLIPKEFIIQMLEHTSSEVKEYISNKTTEILANLGDGDEELFMYYVKTLIFLPNRISKSKDSIYEVIPKFATKYKNKLNEIEDMLLDIGGSNIIVDSERALMALAKIRKGAMSLEG</sequence>
<dbReference type="EMBL" id="JAVJAN010000013">
    <property type="protein sequence ID" value="MDR5587036.1"/>
    <property type="molecule type" value="Genomic_DNA"/>
</dbReference>
<dbReference type="Proteomes" id="UP001256646">
    <property type="component" value="Unassembled WGS sequence"/>
</dbReference>
<protein>
    <submittedName>
        <fullName evidence="1">Uncharacterized protein</fullName>
    </submittedName>
</protein>
<dbReference type="RefSeq" id="WP_309556239.1">
    <property type="nucleotide sequence ID" value="NZ_JAVJAN010000013.1"/>
</dbReference>
<organism evidence="1 2">
    <name type="scientific">Clostridium aquiflavi</name>
    <dbReference type="NCBI Taxonomy" id="3073603"/>
    <lineage>
        <taxon>Bacteria</taxon>
        <taxon>Bacillati</taxon>
        <taxon>Bacillota</taxon>
        <taxon>Clostridia</taxon>
        <taxon>Eubacteriales</taxon>
        <taxon>Clostridiaceae</taxon>
        <taxon>Clostridium</taxon>
    </lineage>
</organism>
<gene>
    <name evidence="1" type="ORF">RGC78_06080</name>
</gene>